<comment type="caution">
    <text evidence="1">The sequence shown here is derived from an EMBL/GenBank/DDBJ whole genome shotgun (WGS) entry which is preliminary data.</text>
</comment>
<evidence type="ECO:0000313" key="1">
    <source>
        <dbReference type="EMBL" id="KAF2596358.1"/>
    </source>
</evidence>
<evidence type="ECO:0000313" key="2">
    <source>
        <dbReference type="Proteomes" id="UP000712281"/>
    </source>
</evidence>
<dbReference type="EMBL" id="QGKW02000717">
    <property type="protein sequence ID" value="KAF2596358.1"/>
    <property type="molecule type" value="Genomic_DNA"/>
</dbReference>
<reference evidence="1" key="1">
    <citation type="submission" date="2019-12" db="EMBL/GenBank/DDBJ databases">
        <title>Genome sequencing and annotation of Brassica cretica.</title>
        <authorList>
            <person name="Studholme D.J."/>
            <person name="Sarris P.F."/>
        </authorList>
    </citation>
    <scope>NUCLEOTIDE SEQUENCE</scope>
    <source>
        <strain evidence="1">PFS-001/15</strain>
        <tissue evidence="1">Leaf</tissue>
    </source>
</reference>
<dbReference type="Proteomes" id="UP000712281">
    <property type="component" value="Unassembled WGS sequence"/>
</dbReference>
<proteinExistence type="predicted"/>
<dbReference type="AlphaFoldDB" id="A0A8S9KSP0"/>
<organism evidence="1 2">
    <name type="scientific">Brassica cretica</name>
    <name type="common">Mustard</name>
    <dbReference type="NCBI Taxonomy" id="69181"/>
    <lineage>
        <taxon>Eukaryota</taxon>
        <taxon>Viridiplantae</taxon>
        <taxon>Streptophyta</taxon>
        <taxon>Embryophyta</taxon>
        <taxon>Tracheophyta</taxon>
        <taxon>Spermatophyta</taxon>
        <taxon>Magnoliopsida</taxon>
        <taxon>eudicotyledons</taxon>
        <taxon>Gunneridae</taxon>
        <taxon>Pentapetalae</taxon>
        <taxon>rosids</taxon>
        <taxon>malvids</taxon>
        <taxon>Brassicales</taxon>
        <taxon>Brassicaceae</taxon>
        <taxon>Brassiceae</taxon>
        <taxon>Brassica</taxon>
    </lineage>
</organism>
<sequence>MVLSPQALTQLPMMLSNVLLVSRPRNEEVVRESVKPSRVSLSFRTCGQLRRKIWK</sequence>
<name>A0A8S9KSP0_BRACR</name>
<accession>A0A8S9KSP0</accession>
<gene>
    <name evidence="1" type="ORF">F2Q68_00009112</name>
</gene>
<protein>
    <submittedName>
        <fullName evidence="1">Uncharacterized protein</fullName>
    </submittedName>
</protein>